<dbReference type="AlphaFoldDB" id="B1KJN8"/>
<reference evidence="4 5" key="1">
    <citation type="submission" date="2008-02" db="EMBL/GenBank/DDBJ databases">
        <title>Complete sequence of Shewanella woodyi ATCC 51908.</title>
        <authorList>
            <consortium name="US DOE Joint Genome Institute"/>
            <person name="Copeland A."/>
            <person name="Lucas S."/>
            <person name="Lapidus A."/>
            <person name="Glavina del Rio T."/>
            <person name="Dalin E."/>
            <person name="Tice H."/>
            <person name="Bruce D."/>
            <person name="Goodwin L."/>
            <person name="Pitluck S."/>
            <person name="Sims D."/>
            <person name="Brettin T."/>
            <person name="Detter J.C."/>
            <person name="Han C."/>
            <person name="Kuske C.R."/>
            <person name="Schmutz J."/>
            <person name="Larimer F."/>
            <person name="Land M."/>
            <person name="Hauser L."/>
            <person name="Kyrpides N."/>
            <person name="Lykidis A."/>
            <person name="Zhao J.-S."/>
            <person name="Richardson P."/>
        </authorList>
    </citation>
    <scope>NUCLEOTIDE SEQUENCE [LARGE SCALE GENOMIC DNA]</scope>
    <source>
        <strain evidence="5">ATCC 51908 / MS32</strain>
    </source>
</reference>
<sequence precursor="true">MKNIQLIIYVFISLFIPSWLLAAEIGVEVYADDSYPPYSYIENGELKGIYTEILQKAFSRMEGYKVKIKPVPWKRGLSYIENGKGFAIYPPYHRTKERPYMWPYSIPILDERVIVVCRAEVLTRSIRPIWPDDYFGLVIGNNAGFSSGGDRFWEAVKDGKITVNEANGNEKNIMMLGLGRTDCYMNDRISILWELKQLKANGMYDEGGKHARLMEGATISIEQGFLAFTATGADKFPHMDDFILKFNTVIYAMRRSGELQKILDDFVR</sequence>
<organism evidence="4 5">
    <name type="scientific">Shewanella woodyi (strain ATCC 51908 / MS32)</name>
    <dbReference type="NCBI Taxonomy" id="392500"/>
    <lineage>
        <taxon>Bacteria</taxon>
        <taxon>Pseudomonadati</taxon>
        <taxon>Pseudomonadota</taxon>
        <taxon>Gammaproteobacteria</taxon>
        <taxon>Alteromonadales</taxon>
        <taxon>Shewanellaceae</taxon>
        <taxon>Shewanella</taxon>
    </lineage>
</organism>
<dbReference type="InterPro" id="IPR001638">
    <property type="entry name" value="Solute-binding_3/MltF_N"/>
</dbReference>
<gene>
    <name evidence="4" type="ordered locus">Swoo_1419</name>
</gene>
<dbReference type="Pfam" id="PF00497">
    <property type="entry name" value="SBP_bac_3"/>
    <property type="match status" value="1"/>
</dbReference>
<dbReference type="HOGENOM" id="CLU_064076_8_2_6"/>
<dbReference type="RefSeq" id="WP_012324057.1">
    <property type="nucleotide sequence ID" value="NC_010506.1"/>
</dbReference>
<dbReference type="STRING" id="392500.Swoo_1419"/>
<name>B1KJN8_SHEWM</name>
<accession>B1KJN8</accession>
<dbReference type="EMBL" id="CP000961">
    <property type="protein sequence ID" value="ACA85711.1"/>
    <property type="molecule type" value="Genomic_DNA"/>
</dbReference>
<proteinExistence type="inferred from homology"/>
<dbReference type="Proteomes" id="UP000002168">
    <property type="component" value="Chromosome"/>
</dbReference>
<evidence type="ECO:0000259" key="3">
    <source>
        <dbReference type="Pfam" id="PF00497"/>
    </source>
</evidence>
<evidence type="ECO:0000256" key="1">
    <source>
        <dbReference type="ARBA" id="ARBA00010333"/>
    </source>
</evidence>
<keyword evidence="2" id="KW-0732">Signal</keyword>
<dbReference type="eggNOG" id="COG0834">
    <property type="taxonomic scope" value="Bacteria"/>
</dbReference>
<dbReference type="SUPFAM" id="SSF53850">
    <property type="entry name" value="Periplasmic binding protein-like II"/>
    <property type="match status" value="1"/>
</dbReference>
<comment type="similarity">
    <text evidence="1">Belongs to the bacterial solute-binding protein 3 family.</text>
</comment>
<evidence type="ECO:0000256" key="2">
    <source>
        <dbReference type="ARBA" id="ARBA00022729"/>
    </source>
</evidence>
<keyword evidence="5" id="KW-1185">Reference proteome</keyword>
<evidence type="ECO:0000313" key="5">
    <source>
        <dbReference type="Proteomes" id="UP000002168"/>
    </source>
</evidence>
<dbReference type="KEGG" id="swd:Swoo_1419"/>
<feature type="domain" description="Solute-binding protein family 3/N-terminal" evidence="3">
    <location>
        <begin position="29"/>
        <end position="266"/>
    </location>
</feature>
<protein>
    <recommendedName>
        <fullName evidence="3">Solute-binding protein family 3/N-terminal domain-containing protein</fullName>
    </recommendedName>
</protein>
<dbReference type="Gene3D" id="3.40.190.10">
    <property type="entry name" value="Periplasmic binding protein-like II"/>
    <property type="match status" value="2"/>
</dbReference>
<evidence type="ECO:0000313" key="4">
    <source>
        <dbReference type="EMBL" id="ACA85711.1"/>
    </source>
</evidence>
<dbReference type="PANTHER" id="PTHR35936">
    <property type="entry name" value="MEMBRANE-BOUND LYTIC MUREIN TRANSGLYCOSYLASE F"/>
    <property type="match status" value="1"/>
</dbReference>
<dbReference type="PANTHER" id="PTHR35936:SF25">
    <property type="entry name" value="ABC TRANSPORTER SUBSTRATE-BINDING PROTEIN"/>
    <property type="match status" value="1"/>
</dbReference>